<dbReference type="OMA" id="DGTMRFH"/>
<feature type="compositionally biased region" description="Low complexity" evidence="1">
    <location>
        <begin position="177"/>
        <end position="187"/>
    </location>
</feature>
<dbReference type="eggNOG" id="ENOG502S77U">
    <property type="taxonomic scope" value="Eukaryota"/>
</dbReference>
<feature type="compositionally biased region" description="Polar residues" evidence="1">
    <location>
        <begin position="431"/>
        <end position="452"/>
    </location>
</feature>
<dbReference type="AlphaFoldDB" id="S9RCH6"/>
<feature type="compositionally biased region" description="Low complexity" evidence="1">
    <location>
        <begin position="264"/>
        <end position="273"/>
    </location>
</feature>
<dbReference type="Proteomes" id="UP000016088">
    <property type="component" value="Unassembled WGS sequence"/>
</dbReference>
<dbReference type="GO" id="GO:0035861">
    <property type="term" value="C:site of double-strand break"/>
    <property type="evidence" value="ECO:0007669"/>
    <property type="project" value="EnsemblFungi"/>
</dbReference>
<dbReference type="GO" id="GO:0005634">
    <property type="term" value="C:nucleus"/>
    <property type="evidence" value="ECO:0007669"/>
    <property type="project" value="TreeGrafter"/>
</dbReference>
<dbReference type="PANTHER" id="PTHR28535">
    <property type="entry name" value="ZINC FINGER GRF-TYPE CONTAINING 1"/>
    <property type="match status" value="1"/>
</dbReference>
<dbReference type="InterPro" id="IPR052800">
    <property type="entry name" value="DNA_Repair_Helicase_ZGRF1"/>
</dbReference>
<name>S9RCH6_SCHOY</name>
<dbReference type="InterPro" id="IPR018838">
    <property type="entry name" value="ZGRF1-like_N"/>
</dbReference>
<feature type="compositionally biased region" description="Polar residues" evidence="1">
    <location>
        <begin position="375"/>
        <end position="386"/>
    </location>
</feature>
<feature type="region of interest" description="Disordered" evidence="1">
    <location>
        <begin position="102"/>
        <end position="327"/>
    </location>
</feature>
<feature type="compositionally biased region" description="Polar residues" evidence="1">
    <location>
        <begin position="135"/>
        <end position="155"/>
    </location>
</feature>
<dbReference type="EMBL" id="KE503207">
    <property type="protein sequence ID" value="EPX71819.1"/>
    <property type="molecule type" value="Genomic_DNA"/>
</dbReference>
<evidence type="ECO:0000256" key="1">
    <source>
        <dbReference type="SAM" id="MobiDB-lite"/>
    </source>
</evidence>
<feature type="compositionally biased region" description="Polar residues" evidence="1">
    <location>
        <begin position="579"/>
        <end position="603"/>
    </location>
</feature>
<feature type="compositionally biased region" description="Low complexity" evidence="1">
    <location>
        <begin position="298"/>
        <end position="312"/>
    </location>
</feature>
<proteinExistence type="predicted"/>
<feature type="region of interest" description="Disordered" evidence="1">
    <location>
        <begin position="402"/>
        <end position="467"/>
    </location>
</feature>
<dbReference type="Pfam" id="PF10382">
    <property type="entry name" value="ZGRF1-like_N"/>
    <property type="match status" value="1"/>
</dbReference>
<dbReference type="RefSeq" id="XP_013019119.1">
    <property type="nucleotide sequence ID" value="XM_013163665.1"/>
</dbReference>
<feature type="compositionally biased region" description="Acidic residues" evidence="1">
    <location>
        <begin position="421"/>
        <end position="430"/>
    </location>
</feature>
<keyword evidence="4" id="KW-1185">Reference proteome</keyword>
<feature type="compositionally biased region" description="Low complexity" evidence="1">
    <location>
        <begin position="103"/>
        <end position="119"/>
    </location>
</feature>
<feature type="compositionally biased region" description="Polar residues" evidence="1">
    <location>
        <begin position="211"/>
        <end position="227"/>
    </location>
</feature>
<sequence length="706" mass="77901">MATVANVLHYQVLWTSDKVKKAKVWKDGTMRFHTFNNRGILYDSENRVIDESFVFNQKVQVDAHLELNRTLIYIEDLQATTSKEIPPLPSKSTRPLYLTKPFQAPSRSSSSIPSYQQPSFVRSSNEAGHLRSLNEKSSIGQKNNAPSSFLRSSKYNLHGYKSSGNDPPTVAPKNTLPSASPTISSISSEKHFTPQAELPGNPATFKPPLKSNITTISPDSVKSQASKPTRVACIPVLRRPKSPPSSNIFNNDPLENFDEDNIDSDFFSSPSPDYESTPPFLSEPMDAGHSLGNSNPFLSSSLSEPMLTSSGSASGATLPPCDEKTDVSHPFEKSLSFPCMENSYERNGLHTSSVKKSPLLRLPMPRLRRPVGKRSNYSNVTTTDPSKNLYERAIQSTSLLAAQPSLPENTDPEIPNSPEFLESDNEEDVNTESINSKNTESVSPITLPNNKTLKPAAFRPPSFVPKPKLTNDISTSNALNRSNSSISALNVGNPLVKPATQLQSALTKPSGPSLRTGMLLYGKYSKRINDSKGKEKVKALPKDFPSLALHNTGRITEKPFSTPSFSNAENSVFPLQNNLADRTASPNSTQQSSNYSKTLLQNKRQSKAMELSTPLAKDIKDDENLPFHPSPSSQRRIPTGTPRKTRNYSPIQRFSSECSDLPFVNSIDISSTASKIKRIKLNMLQFKIHDSNNKKLSVEEEEKDFI</sequence>
<dbReference type="OrthoDB" id="6513042at2759"/>
<dbReference type="GeneID" id="25032723"/>
<organism evidence="3 4">
    <name type="scientific">Schizosaccharomyces octosporus (strain yFS286)</name>
    <name type="common">Fission yeast</name>
    <name type="synonym">Octosporomyces octosporus</name>
    <dbReference type="NCBI Taxonomy" id="483514"/>
    <lineage>
        <taxon>Eukaryota</taxon>
        <taxon>Fungi</taxon>
        <taxon>Dikarya</taxon>
        <taxon>Ascomycota</taxon>
        <taxon>Taphrinomycotina</taxon>
        <taxon>Schizosaccharomycetes</taxon>
        <taxon>Schizosaccharomycetales</taxon>
        <taxon>Schizosaccharomycetaceae</taxon>
        <taxon>Schizosaccharomyces</taxon>
    </lineage>
</organism>
<feature type="region of interest" description="Disordered" evidence="1">
    <location>
        <begin position="369"/>
        <end position="388"/>
    </location>
</feature>
<evidence type="ECO:0000313" key="3">
    <source>
        <dbReference type="EMBL" id="EPX71819.1"/>
    </source>
</evidence>
<dbReference type="GO" id="GO:0006302">
    <property type="term" value="P:double-strand break repair"/>
    <property type="evidence" value="ECO:0007669"/>
    <property type="project" value="EnsemblFungi"/>
</dbReference>
<dbReference type="VEuPathDB" id="FungiDB:SOCG_03755"/>
<evidence type="ECO:0000259" key="2">
    <source>
        <dbReference type="Pfam" id="PF10382"/>
    </source>
</evidence>
<dbReference type="HOGENOM" id="CLU_387406_0_0_1"/>
<dbReference type="GO" id="GO:0000712">
    <property type="term" value="P:resolution of meiotic recombination intermediates"/>
    <property type="evidence" value="ECO:0007669"/>
    <property type="project" value="EnsemblFungi"/>
</dbReference>
<accession>S9RCH6</accession>
<feature type="region of interest" description="Disordered" evidence="1">
    <location>
        <begin position="579"/>
        <end position="648"/>
    </location>
</feature>
<feature type="domain" description="5'-3' DNA helicase ZGRF1-like N-terminal" evidence="2">
    <location>
        <begin position="7"/>
        <end position="85"/>
    </location>
</feature>
<gene>
    <name evidence="3" type="ORF">SOCG_03755</name>
</gene>
<evidence type="ECO:0000313" key="4">
    <source>
        <dbReference type="Proteomes" id="UP000016088"/>
    </source>
</evidence>
<dbReference type="PANTHER" id="PTHR28535:SF1">
    <property type="entry name" value="PROTEIN ZGRF1"/>
    <property type="match status" value="1"/>
</dbReference>
<protein>
    <submittedName>
        <fullName evidence="3">Meiotic chromosome segregation protein</fullName>
    </submittedName>
</protein>
<reference evidence="3 4" key="1">
    <citation type="journal article" date="2011" name="Science">
        <title>Comparative functional genomics of the fission yeasts.</title>
        <authorList>
            <person name="Rhind N."/>
            <person name="Chen Z."/>
            <person name="Yassour M."/>
            <person name="Thompson D.A."/>
            <person name="Haas B.J."/>
            <person name="Habib N."/>
            <person name="Wapinski I."/>
            <person name="Roy S."/>
            <person name="Lin M.F."/>
            <person name="Heiman D.I."/>
            <person name="Young S.K."/>
            <person name="Furuya K."/>
            <person name="Guo Y."/>
            <person name="Pidoux A."/>
            <person name="Chen H.M."/>
            <person name="Robbertse B."/>
            <person name="Goldberg J.M."/>
            <person name="Aoki K."/>
            <person name="Bayne E.H."/>
            <person name="Berlin A.M."/>
            <person name="Desjardins C.A."/>
            <person name="Dobbs E."/>
            <person name="Dukaj L."/>
            <person name="Fan L."/>
            <person name="FitzGerald M.G."/>
            <person name="French C."/>
            <person name="Gujja S."/>
            <person name="Hansen K."/>
            <person name="Keifenheim D."/>
            <person name="Levin J.Z."/>
            <person name="Mosher R.A."/>
            <person name="Mueller C.A."/>
            <person name="Pfiffner J."/>
            <person name="Priest M."/>
            <person name="Russ C."/>
            <person name="Smialowska A."/>
            <person name="Swoboda P."/>
            <person name="Sykes S.M."/>
            <person name="Vaughn M."/>
            <person name="Vengrova S."/>
            <person name="Yoder R."/>
            <person name="Zeng Q."/>
            <person name="Allshire R."/>
            <person name="Baulcombe D."/>
            <person name="Birren B.W."/>
            <person name="Brown W."/>
            <person name="Ekwall K."/>
            <person name="Kellis M."/>
            <person name="Leatherwood J."/>
            <person name="Levin H."/>
            <person name="Margalit H."/>
            <person name="Martienssen R."/>
            <person name="Nieduszynski C.A."/>
            <person name="Spatafora J.W."/>
            <person name="Friedman N."/>
            <person name="Dalgaard J.Z."/>
            <person name="Baumann P."/>
            <person name="Niki H."/>
            <person name="Regev A."/>
            <person name="Nusbaum C."/>
        </authorList>
    </citation>
    <scope>NUCLEOTIDE SEQUENCE [LARGE SCALE GENOMIC DNA]</scope>
    <source>
        <strain evidence="4">yFS286</strain>
    </source>
</reference>